<dbReference type="GeneID" id="90161365"/>
<feature type="transmembrane region" description="Helical" evidence="10">
    <location>
        <begin position="177"/>
        <end position="197"/>
    </location>
</feature>
<feature type="domain" description="Cation/H+ exchanger transmembrane" evidence="11">
    <location>
        <begin position="11"/>
        <end position="402"/>
    </location>
</feature>
<evidence type="ECO:0000256" key="3">
    <source>
        <dbReference type="ARBA" id="ARBA00022475"/>
    </source>
</evidence>
<dbReference type="OMA" id="DHLDHFW"/>
<evidence type="ECO:0000256" key="4">
    <source>
        <dbReference type="ARBA" id="ARBA00022692"/>
    </source>
</evidence>
<keyword evidence="10" id="KW-0050">Antiport</keyword>
<dbReference type="NCBIfam" id="TIGR00831">
    <property type="entry name" value="a_cpa1"/>
    <property type="match status" value="1"/>
</dbReference>
<evidence type="ECO:0000313" key="12">
    <source>
        <dbReference type="EMBL" id="NKY01754.1"/>
    </source>
</evidence>
<evidence type="ECO:0000313" key="13">
    <source>
        <dbReference type="Proteomes" id="UP000563898"/>
    </source>
</evidence>
<feature type="transmembrane region" description="Helical" evidence="10">
    <location>
        <begin position="232"/>
        <end position="253"/>
    </location>
</feature>
<dbReference type="InterPro" id="IPR006153">
    <property type="entry name" value="Cation/H_exchanger_TM"/>
</dbReference>
<keyword evidence="3 10" id="KW-1003">Cell membrane</keyword>
<dbReference type="PANTHER" id="PTHR10110:SF86">
    <property type="entry name" value="SODIUM_HYDROGEN EXCHANGER 7"/>
    <property type="match status" value="1"/>
</dbReference>
<evidence type="ECO:0000256" key="2">
    <source>
        <dbReference type="ARBA" id="ARBA00022448"/>
    </source>
</evidence>
<dbReference type="InterPro" id="IPR004705">
    <property type="entry name" value="Cation/H_exchanger_CPA1_bac"/>
</dbReference>
<keyword evidence="9 10" id="KW-0739">Sodium transport</keyword>
<dbReference type="Gene3D" id="6.10.140.1330">
    <property type="match status" value="1"/>
</dbReference>
<comment type="similarity">
    <text evidence="10">Belongs to the monovalent cation:proton antiporter 1 (CPA1) transporter (TC 2.A.36) family.</text>
</comment>
<feature type="transmembrane region" description="Helical" evidence="10">
    <location>
        <begin position="149"/>
        <end position="171"/>
    </location>
</feature>
<comment type="caution">
    <text evidence="10">Lacks conserved residue(s) required for the propagation of feature annotation.</text>
</comment>
<dbReference type="GO" id="GO:0005886">
    <property type="term" value="C:plasma membrane"/>
    <property type="evidence" value="ECO:0007669"/>
    <property type="project" value="UniProtKB-SubCell"/>
</dbReference>
<evidence type="ECO:0000256" key="9">
    <source>
        <dbReference type="ARBA" id="ARBA00023201"/>
    </source>
</evidence>
<dbReference type="GO" id="GO:0015385">
    <property type="term" value="F:sodium:proton antiporter activity"/>
    <property type="evidence" value="ECO:0007669"/>
    <property type="project" value="InterPro"/>
</dbReference>
<evidence type="ECO:0000259" key="11">
    <source>
        <dbReference type="Pfam" id="PF00999"/>
    </source>
</evidence>
<feature type="transmembrane region" description="Helical" evidence="10">
    <location>
        <begin position="302"/>
        <end position="322"/>
    </location>
</feature>
<organism evidence="12 13">
    <name type="scientific">Gordonia polyisoprenivorans</name>
    <dbReference type="NCBI Taxonomy" id="84595"/>
    <lineage>
        <taxon>Bacteria</taxon>
        <taxon>Bacillati</taxon>
        <taxon>Actinomycetota</taxon>
        <taxon>Actinomycetes</taxon>
        <taxon>Mycobacteriales</taxon>
        <taxon>Gordoniaceae</taxon>
        <taxon>Gordonia</taxon>
    </lineage>
</organism>
<dbReference type="GO" id="GO:0098719">
    <property type="term" value="P:sodium ion import across plasma membrane"/>
    <property type="evidence" value="ECO:0007669"/>
    <property type="project" value="TreeGrafter"/>
</dbReference>
<feature type="transmembrane region" description="Helical" evidence="10">
    <location>
        <begin position="265"/>
        <end position="282"/>
    </location>
</feature>
<evidence type="ECO:0000256" key="7">
    <source>
        <dbReference type="ARBA" id="ARBA00023065"/>
    </source>
</evidence>
<evidence type="ECO:0000256" key="1">
    <source>
        <dbReference type="ARBA" id="ARBA00004651"/>
    </source>
</evidence>
<name>A0A846WJA6_9ACTN</name>
<evidence type="ECO:0000256" key="5">
    <source>
        <dbReference type="ARBA" id="ARBA00022989"/>
    </source>
</evidence>
<keyword evidence="4 10" id="KW-0812">Transmembrane</keyword>
<gene>
    <name evidence="12" type="ORF">HGA05_09235</name>
</gene>
<feature type="transmembrane region" description="Helical" evidence="10">
    <location>
        <begin position="342"/>
        <end position="366"/>
    </location>
</feature>
<protein>
    <submittedName>
        <fullName evidence="12">Na+/H+ antiporter</fullName>
    </submittedName>
</protein>
<comment type="function">
    <text evidence="10">Na(+)/H(+) antiporter that extrudes sodium in exchange for external protons.</text>
</comment>
<dbReference type="GO" id="GO:0015386">
    <property type="term" value="F:potassium:proton antiporter activity"/>
    <property type="evidence" value="ECO:0007669"/>
    <property type="project" value="TreeGrafter"/>
</dbReference>
<feature type="transmembrane region" description="Helical" evidence="10">
    <location>
        <begin position="52"/>
        <end position="69"/>
    </location>
</feature>
<dbReference type="InterPro" id="IPR018422">
    <property type="entry name" value="Cation/H_exchanger_CPA1"/>
</dbReference>
<dbReference type="GO" id="GO:0051453">
    <property type="term" value="P:regulation of intracellular pH"/>
    <property type="evidence" value="ECO:0007669"/>
    <property type="project" value="TreeGrafter"/>
</dbReference>
<comment type="subcellular location">
    <subcellularLocation>
        <location evidence="1 10">Cell membrane</location>
        <topology evidence="1 10">Multi-pass membrane protein</topology>
    </subcellularLocation>
</comment>
<keyword evidence="7 10" id="KW-0406">Ion transport</keyword>
<dbReference type="PANTHER" id="PTHR10110">
    <property type="entry name" value="SODIUM/HYDROGEN EXCHANGER"/>
    <property type="match status" value="1"/>
</dbReference>
<accession>A0A846WJA6</accession>
<dbReference type="EMBL" id="JAAXPC010000004">
    <property type="protein sequence ID" value="NKY01754.1"/>
    <property type="molecule type" value="Genomic_DNA"/>
</dbReference>
<comment type="caution">
    <text evidence="12">The sequence shown here is derived from an EMBL/GenBank/DDBJ whole genome shotgun (WGS) entry which is preliminary data.</text>
</comment>
<keyword evidence="2 10" id="KW-0813">Transport</keyword>
<keyword evidence="8 10" id="KW-0472">Membrane</keyword>
<sequence length="531" mass="56996">MSASLLLVAAVSLAIAALCRHFGLSAPLVLVAVGLGICWIPGLPDVGLDPEFVLFVILPPLLYSAAQDSSYQEIRANRRAIGLLAVGLPLFSTILVGLVAWARIPHVPLAAALVLGAVVAPPDAVSAQAIGRRVGLPRRIMTLLGGESLLNDATALTALRVALAAAIGATTTVVNGVSMFLLAAVGGVAVGLAIGYLTARVRDWLTDPTMETAIGIMVPFGTYFIAEELHSSGVIAVVTAGLFLGQRSVRLGYATRMQDDAVRRSIDAILEAFVFLLIGLQLPELIRGLSGQSWTQITIDAAIVLAVVIAVRFLWVFPATYLPRVFSRKVRDAEPAPTPSAVFVVGWAGMRGVVSLAAAFSIPLYTDSGEPFPARAEILFLTFVVVVGTLLIQGTTLPWVIRRLGVTGDDPTEELLAYAGAQDRATREAENLLDRIEAEMAPDDVRRHQIGFLRKWVTTQRNTAWEDLGRGPEAIGESPNAAGNRIRLKLVRVQRKVFIEERDAGRIDDEVLRKALRRLDFAEGLTDRDDT</sequence>
<keyword evidence="5 10" id="KW-1133">Transmembrane helix</keyword>
<feature type="transmembrane region" description="Helical" evidence="10">
    <location>
        <begin position="81"/>
        <end position="101"/>
    </location>
</feature>
<proteinExistence type="inferred from homology"/>
<dbReference type="Pfam" id="PF00999">
    <property type="entry name" value="Na_H_Exchanger"/>
    <property type="match status" value="1"/>
</dbReference>
<dbReference type="RefSeq" id="WP_006371898.1">
    <property type="nucleotide sequence ID" value="NZ_CP085887.1"/>
</dbReference>
<feature type="transmembrane region" description="Helical" evidence="10">
    <location>
        <begin position="378"/>
        <end position="401"/>
    </location>
</feature>
<evidence type="ECO:0000256" key="6">
    <source>
        <dbReference type="ARBA" id="ARBA00023053"/>
    </source>
</evidence>
<dbReference type="AlphaFoldDB" id="A0A846WJA6"/>
<dbReference type="Proteomes" id="UP000563898">
    <property type="component" value="Unassembled WGS sequence"/>
</dbReference>
<evidence type="ECO:0000256" key="8">
    <source>
        <dbReference type="ARBA" id="ARBA00023136"/>
    </source>
</evidence>
<evidence type="ECO:0000256" key="10">
    <source>
        <dbReference type="RuleBase" id="RU366002"/>
    </source>
</evidence>
<reference evidence="12 13" key="1">
    <citation type="submission" date="2020-04" db="EMBL/GenBank/DDBJ databases">
        <title>MicrobeNet Type strains.</title>
        <authorList>
            <person name="Nicholson A.C."/>
        </authorList>
    </citation>
    <scope>NUCLEOTIDE SEQUENCE [LARGE SCALE GENOMIC DNA]</scope>
    <source>
        <strain evidence="12 13">ATCC BAA-14</strain>
    </source>
</reference>
<keyword evidence="6 10" id="KW-0915">Sodium</keyword>